<dbReference type="Pfam" id="PF08707">
    <property type="entry name" value="PriCT_2"/>
    <property type="match status" value="1"/>
</dbReference>
<evidence type="ECO:0000259" key="2">
    <source>
        <dbReference type="Pfam" id="PF08707"/>
    </source>
</evidence>
<dbReference type="SUPFAM" id="SSF52540">
    <property type="entry name" value="P-loop containing nucleoside triphosphate hydrolases"/>
    <property type="match status" value="1"/>
</dbReference>
<dbReference type="OrthoDB" id="8215052at2"/>
<dbReference type="InterPro" id="IPR039459">
    <property type="entry name" value="RepB-like_DNA_primase_dom"/>
</dbReference>
<dbReference type="Pfam" id="PF16793">
    <property type="entry name" value="RepB_primase"/>
    <property type="match status" value="1"/>
</dbReference>
<dbReference type="RefSeq" id="WP_011737369.1">
    <property type="nucleotide sequence ID" value="NC_008609.1"/>
</dbReference>
<dbReference type="eggNOG" id="COG0467">
    <property type="taxonomic scope" value="Bacteria"/>
</dbReference>
<dbReference type="KEGG" id="ppd:Ppro_3564"/>
<feature type="region of interest" description="Disordered" evidence="1">
    <location>
        <begin position="1"/>
        <end position="39"/>
    </location>
</feature>
<evidence type="ECO:0000313" key="4">
    <source>
        <dbReference type="EMBL" id="ABL01156.1"/>
    </source>
</evidence>
<feature type="compositionally biased region" description="Polar residues" evidence="1">
    <location>
        <begin position="1"/>
        <end position="14"/>
    </location>
</feature>
<feature type="domain" description="RepB-like DNA primase" evidence="3">
    <location>
        <begin position="124"/>
        <end position="251"/>
    </location>
</feature>
<dbReference type="Gene3D" id="3.40.50.300">
    <property type="entry name" value="P-loop containing nucleotide triphosphate hydrolases"/>
    <property type="match status" value="1"/>
</dbReference>
<dbReference type="STRING" id="338966.Ppro_3564"/>
<accession>A1AUY5</accession>
<reference evidence="4 5" key="1">
    <citation type="submission" date="2006-10" db="EMBL/GenBank/DDBJ databases">
        <title>Complete sequence of chromosome of Pelobacter propionicus DSM 2379.</title>
        <authorList>
            <consortium name="US DOE Joint Genome Institute"/>
            <person name="Copeland A."/>
            <person name="Lucas S."/>
            <person name="Lapidus A."/>
            <person name="Barry K."/>
            <person name="Detter J.C."/>
            <person name="Glavina del Rio T."/>
            <person name="Hammon N."/>
            <person name="Israni S."/>
            <person name="Dalin E."/>
            <person name="Tice H."/>
            <person name="Pitluck S."/>
            <person name="Saunders E."/>
            <person name="Brettin T."/>
            <person name="Bruce D."/>
            <person name="Han C."/>
            <person name="Tapia R."/>
            <person name="Schmutz J."/>
            <person name="Larimer F."/>
            <person name="Land M."/>
            <person name="Hauser L."/>
            <person name="Kyrpides N."/>
            <person name="Kim E."/>
            <person name="Lovley D."/>
            <person name="Richardson P."/>
        </authorList>
    </citation>
    <scope>NUCLEOTIDE SEQUENCE [LARGE SCALE GENOMIC DNA]</scope>
    <source>
        <strain evidence="5">DSM 2379 / NBRC 103807 / OttBd1</strain>
    </source>
</reference>
<keyword evidence="5" id="KW-1185">Reference proteome</keyword>
<evidence type="ECO:0008006" key="6">
    <source>
        <dbReference type="Google" id="ProtNLM"/>
    </source>
</evidence>
<evidence type="ECO:0000259" key="3">
    <source>
        <dbReference type="Pfam" id="PF16793"/>
    </source>
</evidence>
<feature type="domain" description="Primase C-terminal 2" evidence="2">
    <location>
        <begin position="285"/>
        <end position="361"/>
    </location>
</feature>
<dbReference type="EMBL" id="CP000482">
    <property type="protein sequence ID" value="ABL01156.1"/>
    <property type="molecule type" value="Genomic_DNA"/>
</dbReference>
<dbReference type="Gene3D" id="3.30.70.1790">
    <property type="entry name" value="RepB DNA-primase, N-terminal domain"/>
    <property type="match status" value="1"/>
</dbReference>
<dbReference type="Proteomes" id="UP000006732">
    <property type="component" value="Chromosome"/>
</dbReference>
<evidence type="ECO:0000313" key="5">
    <source>
        <dbReference type="Proteomes" id="UP000006732"/>
    </source>
</evidence>
<dbReference type="InterPro" id="IPR014819">
    <property type="entry name" value="PriCT_2"/>
</dbReference>
<proteinExistence type="predicted"/>
<feature type="compositionally biased region" description="Polar residues" evidence="1">
    <location>
        <begin position="29"/>
        <end position="38"/>
    </location>
</feature>
<name>A1AUY5_PELPD</name>
<dbReference type="GO" id="GO:0016817">
    <property type="term" value="F:hydrolase activity, acting on acid anhydrides"/>
    <property type="evidence" value="ECO:0007669"/>
    <property type="project" value="InterPro"/>
</dbReference>
<protein>
    <recommendedName>
        <fullName evidence="6">Primase C-terminal 2 domain-containing protein</fullName>
    </recommendedName>
</protein>
<gene>
    <name evidence="4" type="ordered locus">Ppro_3564</name>
</gene>
<organism evidence="4 5">
    <name type="scientific">Pelobacter propionicus (strain DSM 2379 / NBRC 103807 / OttBd1)</name>
    <dbReference type="NCBI Taxonomy" id="338966"/>
    <lineage>
        <taxon>Bacteria</taxon>
        <taxon>Pseudomonadati</taxon>
        <taxon>Thermodesulfobacteriota</taxon>
        <taxon>Desulfuromonadia</taxon>
        <taxon>Desulfuromonadales</taxon>
        <taxon>Desulfuromonadaceae</taxon>
        <taxon>Pelobacter</taxon>
    </lineage>
</organism>
<dbReference type="AlphaFoldDB" id="A1AUY5"/>
<sequence length="734" mass="81334">MYTQDEQSKQSTSLIDPRDIVIPSRKRTPQTMGVSQAGSLEPEIVSKECDFSHVTNAEFIAAVFPQLPEGAFAAVCSKAGDPTEGGWFARKVDSNITELSASNNNYISCSSFYPGNEGIFNVRKPQFAACHFLMLDDLGTKVPLEKLGDFELSWLIETSPNNFQGGIILTSPITEGNVAEELLKSLIAAELCDAGASGPLTRWARLPNAINGKPKHNDINGASFCCRLIQWHAEKRYTEQEIVEGLKLELRQKNEPKTAIERQHNLGFDKQIDQEANDTSIQKIEALLNRIDADCGYDDWLHVGMAVFHETSGSDEGLALFDRWSSKGSKYKGIKEIEYKWRSFRFDESTPVTIGTLIKMARDAGADGFEPCGYEVISNTNETSSNSVDIGNPLAKYFLNNVDELEEKAVEQVPILGNIVLLGQSTAIFAKPNTGKTLLSLYLIVQGIKAGMFDPAKLIYINMDDDSNGLVVKARLAEEYGFKMIADGHKGFEANVFREAVMNMTTTDSARNVIIVLDTLKRFVDTMNKGKSACFTKFIRQFTLTGGTVIALAHTNKKPGSDGKPVYSGTADIVDDFDCAYTLFSISEQTDANQKVVEFTNIKRRGNVALSASYSYSQESNISYYERLLSVQEVDPEQLVPIKHVTEYKSDTEMITAISNCITDGINTKMKLAEESARHAKVSKRTALRIIEKYTGDDPTIHQWSFVVRERGAKVFKLLERPTEHPPAPAITTP</sequence>
<dbReference type="HOGENOM" id="CLU_377592_0_0_7"/>
<dbReference type="InterPro" id="IPR027417">
    <property type="entry name" value="P-loop_NTPase"/>
</dbReference>
<evidence type="ECO:0000256" key="1">
    <source>
        <dbReference type="SAM" id="MobiDB-lite"/>
    </source>
</evidence>